<dbReference type="GO" id="GO:0016616">
    <property type="term" value="F:oxidoreductase activity, acting on the CH-OH group of donors, NAD or NADP as acceptor"/>
    <property type="evidence" value="ECO:0007669"/>
    <property type="project" value="TreeGrafter"/>
</dbReference>
<dbReference type="Gene3D" id="3.40.50.720">
    <property type="entry name" value="NAD(P)-binding Rossmann-like Domain"/>
    <property type="match status" value="1"/>
</dbReference>
<dbReference type="AlphaFoldDB" id="A0A811S596"/>
<dbReference type="PANTHER" id="PTHR10366">
    <property type="entry name" value="NAD DEPENDENT EPIMERASE/DEHYDRATASE"/>
    <property type="match status" value="1"/>
</dbReference>
<gene>
    <name evidence="3" type="ORF">NCGR_LOCUS60322</name>
</gene>
<dbReference type="PANTHER" id="PTHR10366:SF836">
    <property type="entry name" value="OS06G0623600 PROTEIN"/>
    <property type="match status" value="1"/>
</dbReference>
<comment type="caution">
    <text evidence="3">The sequence shown here is derived from an EMBL/GenBank/DDBJ whole genome shotgun (WGS) entry which is preliminary data.</text>
</comment>
<dbReference type="Pfam" id="PF01370">
    <property type="entry name" value="Epimerase"/>
    <property type="match status" value="1"/>
</dbReference>
<evidence type="ECO:0000313" key="4">
    <source>
        <dbReference type="Proteomes" id="UP000604825"/>
    </source>
</evidence>
<proteinExistence type="predicted"/>
<protein>
    <recommendedName>
        <fullName evidence="2">NAD-dependent epimerase/dehydratase domain-containing protein</fullName>
    </recommendedName>
</protein>
<evidence type="ECO:0000313" key="3">
    <source>
        <dbReference type="EMBL" id="CAD6336224.1"/>
    </source>
</evidence>
<sequence>MEAAGGGTTMKTVCVTGAGGFVASWLVERLLAGGRYVVHGTVRDPGDAKNAHLPGLDGAAERLRLFKADLLDYGSMAAAIAGCDGVFHVACPVPDYALTDPEVELLAPAVTGTMNVLRACSEAEVKRVVVVSSLSAVMIKPEWDECKVMDESCWSDVNLCRTTENWYCLSKTLAELEAFEYAKRTGLDVVSVCPSLVIGPLLQPTLNASSSVVVDFLKGDRLVKMKIRHFVDVRDVADALLLVYETPEASGRYICNSHARLVSDVIKLLKSWYPTYQYATKFVQVTHEPAFSSKKLQALGWKFRPFEQTLRDSVESFKAAGVLD</sequence>
<accession>A0A811S596</accession>
<keyword evidence="4" id="KW-1185">Reference proteome</keyword>
<dbReference type="InterPro" id="IPR050425">
    <property type="entry name" value="NAD(P)_dehydrat-like"/>
</dbReference>
<dbReference type="SUPFAM" id="SSF51735">
    <property type="entry name" value="NAD(P)-binding Rossmann-fold domains"/>
    <property type="match status" value="1"/>
</dbReference>
<dbReference type="Proteomes" id="UP000604825">
    <property type="component" value="Unassembled WGS sequence"/>
</dbReference>
<dbReference type="EMBL" id="CAJGYO010000018">
    <property type="protein sequence ID" value="CAD6336224.1"/>
    <property type="molecule type" value="Genomic_DNA"/>
</dbReference>
<feature type="domain" description="NAD-dependent epimerase/dehydratase" evidence="2">
    <location>
        <begin position="13"/>
        <end position="250"/>
    </location>
</feature>
<organism evidence="3 4">
    <name type="scientific">Miscanthus lutarioriparius</name>
    <dbReference type="NCBI Taxonomy" id="422564"/>
    <lineage>
        <taxon>Eukaryota</taxon>
        <taxon>Viridiplantae</taxon>
        <taxon>Streptophyta</taxon>
        <taxon>Embryophyta</taxon>
        <taxon>Tracheophyta</taxon>
        <taxon>Spermatophyta</taxon>
        <taxon>Magnoliopsida</taxon>
        <taxon>Liliopsida</taxon>
        <taxon>Poales</taxon>
        <taxon>Poaceae</taxon>
        <taxon>PACMAD clade</taxon>
        <taxon>Panicoideae</taxon>
        <taxon>Andropogonodae</taxon>
        <taxon>Andropogoneae</taxon>
        <taxon>Saccharinae</taxon>
        <taxon>Miscanthus</taxon>
    </lineage>
</organism>
<dbReference type="InterPro" id="IPR036291">
    <property type="entry name" value="NAD(P)-bd_dom_sf"/>
</dbReference>
<name>A0A811S596_9POAL</name>
<dbReference type="InterPro" id="IPR001509">
    <property type="entry name" value="Epimerase_deHydtase"/>
</dbReference>
<evidence type="ECO:0000259" key="2">
    <source>
        <dbReference type="Pfam" id="PF01370"/>
    </source>
</evidence>
<reference evidence="3" key="1">
    <citation type="submission" date="2020-10" db="EMBL/GenBank/DDBJ databases">
        <authorList>
            <person name="Han B."/>
            <person name="Lu T."/>
            <person name="Zhao Q."/>
            <person name="Huang X."/>
            <person name="Zhao Y."/>
        </authorList>
    </citation>
    <scope>NUCLEOTIDE SEQUENCE</scope>
</reference>
<evidence type="ECO:0000256" key="1">
    <source>
        <dbReference type="ARBA" id="ARBA00023002"/>
    </source>
</evidence>
<dbReference type="OrthoDB" id="2735536at2759"/>
<keyword evidence="1" id="KW-0560">Oxidoreductase</keyword>
<dbReference type="CDD" id="cd08958">
    <property type="entry name" value="FR_SDR_e"/>
    <property type="match status" value="1"/>
</dbReference>
<dbReference type="FunFam" id="3.40.50.720:FF:000382">
    <property type="entry name" value="NAD(P)-binding Rossmann-fold superfamily protein"/>
    <property type="match status" value="1"/>
</dbReference>